<gene>
    <name evidence="2" type="ORF">SAMN05216200_10715</name>
</gene>
<dbReference type="SUPFAM" id="SSF48150">
    <property type="entry name" value="DNA-glycosylase"/>
    <property type="match status" value="1"/>
</dbReference>
<dbReference type="GO" id="GO:0006284">
    <property type="term" value="P:base-excision repair"/>
    <property type="evidence" value="ECO:0007669"/>
    <property type="project" value="InterPro"/>
</dbReference>
<dbReference type="PANTHER" id="PTHR30037:SF4">
    <property type="entry name" value="DNA-3-METHYLADENINE GLYCOSYLASE I"/>
    <property type="match status" value="1"/>
</dbReference>
<accession>A0A1M7TJ54</accession>
<proteinExistence type="predicted"/>
<dbReference type="AlphaFoldDB" id="A0A1M7TJ54"/>
<feature type="binding site" evidence="1">
    <location>
        <position position="162"/>
    </location>
    <ligand>
        <name>Zn(2+)</name>
        <dbReference type="ChEBI" id="CHEBI:29105"/>
    </ligand>
</feature>
<dbReference type="InterPro" id="IPR052891">
    <property type="entry name" value="DNA-3mA_glycosylase"/>
</dbReference>
<dbReference type="STRING" id="1189325.SAMN04488119_10716"/>
<keyword evidence="1" id="KW-0862">Zinc</keyword>
<dbReference type="EMBL" id="FRDL01000007">
    <property type="protein sequence ID" value="SHN70750.1"/>
    <property type="molecule type" value="Genomic_DNA"/>
</dbReference>
<evidence type="ECO:0000256" key="1">
    <source>
        <dbReference type="PIRSR" id="PIRSR605019-1"/>
    </source>
</evidence>
<dbReference type="Proteomes" id="UP000184066">
    <property type="component" value="Unassembled WGS sequence"/>
</dbReference>
<keyword evidence="1" id="KW-0479">Metal-binding</keyword>
<name>A0A1M7TJ54_9RHOB</name>
<dbReference type="InterPro" id="IPR005019">
    <property type="entry name" value="Adenine_glyco"/>
</dbReference>
<dbReference type="InterPro" id="IPR011257">
    <property type="entry name" value="DNA_glycosylase"/>
</dbReference>
<evidence type="ECO:0000313" key="3">
    <source>
        <dbReference type="Proteomes" id="UP000184066"/>
    </source>
</evidence>
<dbReference type="GO" id="GO:0046872">
    <property type="term" value="F:metal ion binding"/>
    <property type="evidence" value="ECO:0007669"/>
    <property type="project" value="UniProtKB-KW"/>
</dbReference>
<feature type="binding site" evidence="1">
    <location>
        <position position="166"/>
    </location>
    <ligand>
        <name>Zn(2+)</name>
        <dbReference type="ChEBI" id="CHEBI:29105"/>
    </ligand>
</feature>
<organism evidence="2 3">
    <name type="scientific">Oceanicella actignis</name>
    <dbReference type="NCBI Taxonomy" id="1189325"/>
    <lineage>
        <taxon>Bacteria</taxon>
        <taxon>Pseudomonadati</taxon>
        <taxon>Pseudomonadota</taxon>
        <taxon>Alphaproteobacteria</taxon>
        <taxon>Rhodobacterales</taxon>
        <taxon>Paracoccaceae</taxon>
        <taxon>Oceanicella</taxon>
    </lineage>
</organism>
<dbReference type="PANTHER" id="PTHR30037">
    <property type="entry name" value="DNA-3-METHYLADENINE GLYCOSYLASE 1"/>
    <property type="match status" value="1"/>
</dbReference>
<sequence>MVAYHDREWGFAQFDSRALWETLCLETFQAGLSWAVILRKRPAFRAAFAGFDPARVARFGPDDAARLAADSRIVRHRGKIEAVIASARAWIEIESREGFAAFVWARQDWTPRVNAWRAPEEIPAFTAQGADLAKALRARGMRWCGPTTVYAFMQAAGLVNDHLLGCPARAAAIAAGQPPSPK</sequence>
<reference evidence="2 3" key="1">
    <citation type="submission" date="2016-12" db="EMBL/GenBank/DDBJ databases">
        <authorList>
            <person name="Song W.-J."/>
            <person name="Kurnit D.M."/>
        </authorList>
    </citation>
    <scope>NUCLEOTIDE SEQUENCE [LARGE SCALE GENOMIC DNA]</scope>
    <source>
        <strain evidence="2 3">CGMCC 1.10808</strain>
    </source>
</reference>
<evidence type="ECO:0000313" key="2">
    <source>
        <dbReference type="EMBL" id="SHN70750.1"/>
    </source>
</evidence>
<dbReference type="Pfam" id="PF03352">
    <property type="entry name" value="Adenine_glyco"/>
    <property type="match status" value="1"/>
</dbReference>
<protein>
    <submittedName>
        <fullName evidence="2">DNA-3-methyladenine glycosylase I</fullName>
    </submittedName>
</protein>
<dbReference type="GO" id="GO:0008725">
    <property type="term" value="F:DNA-3-methyladenine glycosylase activity"/>
    <property type="evidence" value="ECO:0007669"/>
    <property type="project" value="InterPro"/>
</dbReference>
<dbReference type="Gene3D" id="1.10.340.30">
    <property type="entry name" value="Hypothetical protein, domain 2"/>
    <property type="match status" value="1"/>
</dbReference>
<keyword evidence="3" id="KW-1185">Reference proteome</keyword>
<feature type="binding site" evidence="1">
    <location>
        <position position="5"/>
    </location>
    <ligand>
        <name>Zn(2+)</name>
        <dbReference type="ChEBI" id="CHEBI:29105"/>
    </ligand>
</feature>